<keyword evidence="1" id="KW-0804">Transcription</keyword>
<organism evidence="2 3">
    <name type="scientific">Chlorovirus heliozoae</name>
    <dbReference type="NCBI Taxonomy" id="322019"/>
    <lineage>
        <taxon>Viruses</taxon>
        <taxon>Varidnaviria</taxon>
        <taxon>Bamfordvirae</taxon>
        <taxon>Nucleocytoviricota</taxon>
        <taxon>Megaviricetes</taxon>
        <taxon>Algavirales</taxon>
        <taxon>Phycodnaviridae</taxon>
        <taxon>Chlorovirus</taxon>
    </lineage>
</organism>
<evidence type="ECO:0000313" key="3">
    <source>
        <dbReference type="Proteomes" id="UP000202420"/>
    </source>
</evidence>
<dbReference type="InterPro" id="IPR007031">
    <property type="entry name" value="Poxvirus_VLTF3"/>
</dbReference>
<dbReference type="KEGG" id="vg:5470324"/>
<evidence type="ECO:0000256" key="1">
    <source>
        <dbReference type="ARBA" id="ARBA00023163"/>
    </source>
</evidence>
<sequence>MRLCRYMSGQYDLPRYTSKETKEFAKLRYKVKEYNGKPDKKAEEVSGFTTLEEAISKNLKAFEAKIAKKPKKAQEIREEEIEYLLNAMPFIREYSEQKEETKAEPATSDANQVFKVKSVKNNNTVFQKYLYDVEKVVNKTTMNALISANEQESVKETYTCKCGGRRDVDVAENMLVCNECGATEVYTESYSFHEQNDSMAYKRSSHFSECLNALQGKEGTTVPKEVVEAVRAEFKKNRISTSSEIKPSKVKQFLKKLGYSAYYDNIYSITNMVTGLPAIKLSPSLEKQFKDMFAEIQIPFDRHKPPERKNFLSYTYVVYKFSELLGEDELLPYLPLLKCRQNLHVQDKIWKGICQDLQWEYIATV</sequence>
<dbReference type="GeneID" id="5470324"/>
<proteinExistence type="predicted"/>
<protein>
    <submittedName>
        <fullName evidence="2">Uncharacterized protein Z324R</fullName>
    </submittedName>
</protein>
<dbReference type="EMBL" id="EF101928">
    <property type="protein sequence ID" value="ABT16458.1"/>
    <property type="molecule type" value="Genomic_DNA"/>
</dbReference>
<name>A7K8T4_9PHYC</name>
<dbReference type="GO" id="GO:0046782">
    <property type="term" value="P:regulation of viral transcription"/>
    <property type="evidence" value="ECO:0007669"/>
    <property type="project" value="InterPro"/>
</dbReference>
<dbReference type="OrthoDB" id="8889at10239"/>
<dbReference type="Pfam" id="PF04947">
    <property type="entry name" value="Pox_VLTF3"/>
    <property type="match status" value="1"/>
</dbReference>
<dbReference type="Proteomes" id="UP000202420">
    <property type="component" value="Segment"/>
</dbReference>
<keyword evidence="3" id="KW-1185">Reference proteome</keyword>
<reference evidence="2 3" key="1">
    <citation type="submission" date="2006-09" db="EMBL/GenBank/DDBJ databases">
        <title>Sequence and annotation of the 288-kb ATCV-1 virus that infects an endosymbiotic Chlorella strain of the heliozoon Acanthocystis turfacea.</title>
        <authorList>
            <person name="Fitzgerald L.A."/>
            <person name="Graves M.V."/>
            <person name="Li X."/>
            <person name="Pfitzner A.J.P."/>
            <person name="Hartigan J."/>
            <person name="Van Etten J.L."/>
        </authorList>
    </citation>
    <scope>NUCLEOTIDE SEQUENCE [LARGE SCALE GENOMIC DNA]</scope>
    <source>
        <strain evidence="2 3">ATCV-1</strain>
    </source>
</reference>
<gene>
    <name evidence="2" type="primary">Z324R</name>
    <name evidence="2" type="ORF">ATCV1_Z324R</name>
</gene>
<accession>A7K8T4</accession>
<dbReference type="RefSeq" id="YP_001426805.1">
    <property type="nucleotide sequence ID" value="NC_008724.1"/>
</dbReference>
<evidence type="ECO:0000313" key="2">
    <source>
        <dbReference type="EMBL" id="ABT16458.1"/>
    </source>
</evidence>